<dbReference type="GO" id="GO:0004497">
    <property type="term" value="F:monooxygenase activity"/>
    <property type="evidence" value="ECO:0007669"/>
    <property type="project" value="UniProtKB-KW"/>
</dbReference>
<dbReference type="PRINTS" id="PR00463">
    <property type="entry name" value="EP450I"/>
</dbReference>
<dbReference type="InterPro" id="IPR050121">
    <property type="entry name" value="Cytochrome_P450_monoxygenase"/>
</dbReference>
<evidence type="ECO:0000256" key="2">
    <source>
        <dbReference type="ARBA" id="ARBA00010617"/>
    </source>
</evidence>
<keyword evidence="4" id="KW-0560">Oxidoreductase</keyword>
<keyword evidence="3 4" id="KW-0408">Iron</keyword>
<organism evidence="5 6">
    <name type="scientific">Mycobacterium lehmannii</name>
    <dbReference type="NCBI Taxonomy" id="2048550"/>
    <lineage>
        <taxon>Bacteria</taxon>
        <taxon>Bacillati</taxon>
        <taxon>Actinomycetota</taxon>
        <taxon>Actinomycetes</taxon>
        <taxon>Mycobacteriales</taxon>
        <taxon>Mycobacteriaceae</taxon>
        <taxon>Mycobacterium</taxon>
    </lineage>
</organism>
<dbReference type="EMBL" id="LQIR01000009">
    <property type="protein sequence ID" value="KUI18934.1"/>
    <property type="molecule type" value="Genomic_DNA"/>
</dbReference>
<evidence type="ECO:0000313" key="5">
    <source>
        <dbReference type="EMBL" id="KUI18934.1"/>
    </source>
</evidence>
<feature type="binding site" description="axial binding residue" evidence="3">
    <location>
        <position position="394"/>
    </location>
    <ligand>
        <name>heme</name>
        <dbReference type="ChEBI" id="CHEBI:30413"/>
    </ligand>
    <ligandPart>
        <name>Fe</name>
        <dbReference type="ChEBI" id="CHEBI:18248"/>
    </ligandPart>
</feature>
<keyword evidence="4" id="KW-0503">Monooxygenase</keyword>
<comment type="similarity">
    <text evidence="2 4">Belongs to the cytochrome P450 family.</text>
</comment>
<dbReference type="PROSITE" id="PS00086">
    <property type="entry name" value="CYTOCHROME_P450"/>
    <property type="match status" value="1"/>
</dbReference>
<dbReference type="InterPro" id="IPR002401">
    <property type="entry name" value="Cyt_P450_E_grp-I"/>
</dbReference>
<dbReference type="RefSeq" id="WP_064395039.1">
    <property type="nucleotide sequence ID" value="NZ_LQIR01000009.1"/>
</dbReference>
<reference evidence="5 6" key="1">
    <citation type="submission" date="2016-01" db="EMBL/GenBank/DDBJ databases">
        <authorList>
            <consortium name="TB Trials Study Group"/>
            <person name="Sutton G."/>
            <person name="Brinkac L."/>
            <person name="Sanka R."/>
            <person name="Adams M."/>
            <person name="Lau E.L."/>
            <person name="Macaden R."/>
            <person name="Grewal H.M.S."/>
        </authorList>
    </citation>
    <scope>NUCLEOTIDE SEQUENCE [LARGE SCALE GENOMIC DNA]</scope>
    <source>
        <strain evidence="5 6">IS-1744</strain>
    </source>
</reference>
<dbReference type="Proteomes" id="UP000053707">
    <property type="component" value="Unassembled WGS sequence"/>
</dbReference>
<keyword evidence="3 4" id="KW-0349">Heme</keyword>
<protein>
    <submittedName>
        <fullName evidence="5">Cytochrome P450</fullName>
    </submittedName>
</protein>
<sequence>MSEALVVDTPTPAAPSPAAVRLPPKAPIPKPLLGLAFAVSRRWTVAQFARVYGPVFTMNVPVFGRTVVVGDPQLAKQMFMANTDDVGNIQPNLSRVLGPGSVFALDGSEHRRRRRLLTPPFHGKSVRNYEAIFEEETLRECANWPEGQAFPTLEPMMRITLNAILRAVFGADGEQLDDLRRIIPPWVTLGSRLASLPAPSRTYGRFSPWGRLAEYRRQYDEVIDKLIDRVTADPGFDERTDVLALLLGSTYEDGTAMSRKDIGDELLTLLAAGHETTASALAWAFERITRHPDVLAKLVSEAETDGNDYRQAVLAEVQRSRTVIDFAGRHVYSPTFELGEWVVPQGYTMLASISLMHDRAAEFPDPEGFDPQRFLDERPPTFAFIPFGGGTRRCVGAVFANVEMDVVLRTVLRHFVIDTTAAPAEKTHSRGVAYTPKDGGRIVVHRRKTPLAQEE</sequence>
<dbReference type="InterPro" id="IPR001128">
    <property type="entry name" value="Cyt_P450"/>
</dbReference>
<dbReference type="SUPFAM" id="SSF48264">
    <property type="entry name" value="Cytochrome P450"/>
    <property type="match status" value="1"/>
</dbReference>
<comment type="cofactor">
    <cofactor evidence="1 3">
        <name>heme</name>
        <dbReference type="ChEBI" id="CHEBI:30413"/>
    </cofactor>
</comment>
<dbReference type="PRINTS" id="PR00385">
    <property type="entry name" value="P450"/>
</dbReference>
<evidence type="ECO:0000313" key="6">
    <source>
        <dbReference type="Proteomes" id="UP000053707"/>
    </source>
</evidence>
<evidence type="ECO:0000256" key="4">
    <source>
        <dbReference type="RuleBase" id="RU000461"/>
    </source>
</evidence>
<dbReference type="CDD" id="cd11053">
    <property type="entry name" value="CYP110-like"/>
    <property type="match status" value="1"/>
</dbReference>
<dbReference type="PANTHER" id="PTHR24305">
    <property type="entry name" value="CYTOCHROME P450"/>
    <property type="match status" value="1"/>
</dbReference>
<accession>A0A117JKV0</accession>
<dbReference type="PANTHER" id="PTHR24305:SF166">
    <property type="entry name" value="CYTOCHROME P450 12A4, MITOCHONDRIAL-RELATED"/>
    <property type="match status" value="1"/>
</dbReference>
<proteinExistence type="inferred from homology"/>
<gene>
    <name evidence="5" type="ORF">AU192_16730</name>
</gene>
<dbReference type="Gene3D" id="1.10.630.10">
    <property type="entry name" value="Cytochrome P450"/>
    <property type="match status" value="1"/>
</dbReference>
<dbReference type="GO" id="GO:0020037">
    <property type="term" value="F:heme binding"/>
    <property type="evidence" value="ECO:0007669"/>
    <property type="project" value="InterPro"/>
</dbReference>
<dbReference type="Pfam" id="PF00067">
    <property type="entry name" value="p450"/>
    <property type="match status" value="1"/>
</dbReference>
<dbReference type="AlphaFoldDB" id="A0A117JKV0"/>
<dbReference type="InterPro" id="IPR036396">
    <property type="entry name" value="Cyt_P450_sf"/>
</dbReference>
<dbReference type="GO" id="GO:0005506">
    <property type="term" value="F:iron ion binding"/>
    <property type="evidence" value="ECO:0007669"/>
    <property type="project" value="InterPro"/>
</dbReference>
<comment type="caution">
    <text evidence="5">The sequence shown here is derived from an EMBL/GenBank/DDBJ whole genome shotgun (WGS) entry which is preliminary data.</text>
</comment>
<evidence type="ECO:0000256" key="3">
    <source>
        <dbReference type="PIRSR" id="PIRSR602401-1"/>
    </source>
</evidence>
<dbReference type="GO" id="GO:0016705">
    <property type="term" value="F:oxidoreductase activity, acting on paired donors, with incorporation or reduction of molecular oxygen"/>
    <property type="evidence" value="ECO:0007669"/>
    <property type="project" value="InterPro"/>
</dbReference>
<evidence type="ECO:0000256" key="1">
    <source>
        <dbReference type="ARBA" id="ARBA00001971"/>
    </source>
</evidence>
<keyword evidence="6" id="KW-1185">Reference proteome</keyword>
<keyword evidence="3 4" id="KW-0479">Metal-binding</keyword>
<name>A0A117JKV0_9MYCO</name>
<dbReference type="InterPro" id="IPR017972">
    <property type="entry name" value="Cyt_P450_CS"/>
</dbReference>